<feature type="region of interest" description="Disordered" evidence="7">
    <location>
        <begin position="1"/>
        <end position="56"/>
    </location>
</feature>
<dbReference type="GO" id="GO:0008143">
    <property type="term" value="F:poly(A) binding"/>
    <property type="evidence" value="ECO:0007669"/>
    <property type="project" value="TreeGrafter"/>
</dbReference>
<dbReference type="GO" id="GO:0005524">
    <property type="term" value="F:ATP binding"/>
    <property type="evidence" value="ECO:0007669"/>
    <property type="project" value="UniProtKB-KW"/>
</dbReference>
<evidence type="ECO:0000256" key="3">
    <source>
        <dbReference type="ARBA" id="ARBA00022664"/>
    </source>
</evidence>
<dbReference type="Pfam" id="PF18101">
    <property type="entry name" value="Pan3_CK"/>
    <property type="match status" value="1"/>
</dbReference>
<comment type="caution">
    <text evidence="9">The sequence shown here is derived from an EMBL/GenBank/DDBJ whole genome shotgun (WGS) entry which is preliminary data.</text>
</comment>
<dbReference type="GO" id="GO:0000289">
    <property type="term" value="P:nuclear-transcribed mRNA poly(A) tail shortening"/>
    <property type="evidence" value="ECO:0007669"/>
    <property type="project" value="InterPro"/>
</dbReference>
<evidence type="ECO:0000256" key="5">
    <source>
        <dbReference type="ARBA" id="ARBA00022840"/>
    </source>
</evidence>
<proteinExistence type="predicted"/>
<feature type="region of interest" description="Disordered" evidence="7">
    <location>
        <begin position="68"/>
        <end position="154"/>
    </location>
</feature>
<dbReference type="GO" id="GO:0031251">
    <property type="term" value="C:PAN complex"/>
    <property type="evidence" value="ECO:0007669"/>
    <property type="project" value="InterPro"/>
</dbReference>
<keyword evidence="10" id="KW-1185">Reference proteome</keyword>
<dbReference type="Gene3D" id="1.10.287.3700">
    <property type="match status" value="1"/>
</dbReference>
<dbReference type="GO" id="GO:0000932">
    <property type="term" value="C:P-body"/>
    <property type="evidence" value="ECO:0007669"/>
    <property type="project" value="TreeGrafter"/>
</dbReference>
<dbReference type="AlphaFoldDB" id="A0AAV5RLU9"/>
<feature type="compositionally biased region" description="Low complexity" evidence="7">
    <location>
        <begin position="68"/>
        <end position="85"/>
    </location>
</feature>
<feature type="domain" description="Pan3 C-terminal knob" evidence="8">
    <location>
        <begin position="458"/>
        <end position="582"/>
    </location>
</feature>
<gene>
    <name evidence="9" type="ORF">DASB73_034880</name>
</gene>
<evidence type="ECO:0000256" key="1">
    <source>
        <dbReference type="ARBA" id="ARBA00004496"/>
    </source>
</evidence>
<reference evidence="9 10" key="1">
    <citation type="journal article" date="2023" name="Elife">
        <title>Identification of key yeast species and microbe-microbe interactions impacting larval growth of Drosophila in the wild.</title>
        <authorList>
            <person name="Mure A."/>
            <person name="Sugiura Y."/>
            <person name="Maeda R."/>
            <person name="Honda K."/>
            <person name="Sakurai N."/>
            <person name="Takahashi Y."/>
            <person name="Watada M."/>
            <person name="Katoh T."/>
            <person name="Gotoh A."/>
            <person name="Gotoh Y."/>
            <person name="Taniguchi I."/>
            <person name="Nakamura K."/>
            <person name="Hayashi T."/>
            <person name="Katayama T."/>
            <person name="Uemura T."/>
            <person name="Hattori Y."/>
        </authorList>
    </citation>
    <scope>NUCLEOTIDE SEQUENCE [LARGE SCALE GENOMIC DNA]</scope>
    <source>
        <strain evidence="9 10">SB-73</strain>
    </source>
</reference>
<evidence type="ECO:0000313" key="9">
    <source>
        <dbReference type="EMBL" id="GMM52525.1"/>
    </source>
</evidence>
<dbReference type="EMBL" id="BTGC01000008">
    <property type="protein sequence ID" value="GMM52525.1"/>
    <property type="molecule type" value="Genomic_DNA"/>
</dbReference>
<evidence type="ECO:0000256" key="2">
    <source>
        <dbReference type="ARBA" id="ARBA00022490"/>
    </source>
</evidence>
<evidence type="ECO:0000256" key="4">
    <source>
        <dbReference type="ARBA" id="ARBA00022741"/>
    </source>
</evidence>
<feature type="compositionally biased region" description="Low complexity" evidence="7">
    <location>
        <begin position="95"/>
        <end position="125"/>
    </location>
</feature>
<dbReference type="GO" id="GO:0006397">
    <property type="term" value="P:mRNA processing"/>
    <property type="evidence" value="ECO:0007669"/>
    <property type="project" value="UniProtKB-KW"/>
</dbReference>
<comment type="subcellular location">
    <subcellularLocation>
        <location evidence="1">Cytoplasm</location>
    </subcellularLocation>
</comment>
<evidence type="ECO:0000259" key="8">
    <source>
        <dbReference type="Pfam" id="PF18101"/>
    </source>
</evidence>
<organism evidence="9 10">
    <name type="scientific">Starmerella bacillaris</name>
    <name type="common">Yeast</name>
    <name type="synonym">Candida zemplinina</name>
    <dbReference type="NCBI Taxonomy" id="1247836"/>
    <lineage>
        <taxon>Eukaryota</taxon>
        <taxon>Fungi</taxon>
        <taxon>Dikarya</taxon>
        <taxon>Ascomycota</taxon>
        <taxon>Saccharomycotina</taxon>
        <taxon>Dipodascomycetes</taxon>
        <taxon>Dipodascales</taxon>
        <taxon>Trichomonascaceae</taxon>
        <taxon>Starmerella</taxon>
    </lineage>
</organism>
<dbReference type="InterPro" id="IPR011009">
    <property type="entry name" value="Kinase-like_dom_sf"/>
</dbReference>
<keyword evidence="6" id="KW-0175">Coiled coil</keyword>
<dbReference type="Proteomes" id="UP001362899">
    <property type="component" value="Unassembled WGS sequence"/>
</dbReference>
<evidence type="ECO:0000256" key="7">
    <source>
        <dbReference type="SAM" id="MobiDB-lite"/>
    </source>
</evidence>
<sequence>MSSPKLNGKPKFNPRNTFSVSDSSSLRRVSSAGTVASGFSGPAGSTGSAGPTGLSGLSGLSGSVPAFGSMGSMGSKGSNSPPGSLGSLGDGSNGSNGFQGSQGLQGSQLQHSSSHISMHGSSPRSHTPGSPFLPRARSAVSSPLRNSFAPSARMQTPVSDPLELAALYHPPLHPLQYNTIAPAPFRRRPLAHQPYERSVDDLFMPQNLRKELAMRNEAVLQILPASNLPEFVHVYHSLMPLDLGNGHKDTQVLGKQVQRYKATSHQDGRTYCLLRIDDFEVTSESEHQLQIINRWKRVNSSCVVGVVEAFTTTAFARNLQTTENSENAQNSQSLVVVYEYWPLAKRLSELDDADDNALWSIAFQVFSALQTIHRRMLAVRGLVNEDFILLTSQNRVRLGSLGVPDLLKPAAEEIEEEQAKDYIALAELLRTLDRNAGSQTLIELAEALEARDISKAETILGPQSYRIVDSALGAIDSMEQTLSNELENGRLVRLLAKLEYVLTDADLKPTSERYPLTLFREYVFHQHTPDGKPSLNLAHALTALNKLDAGVDESVLLTSKDGATRVVVTYKELKVKFGYAFDLLVKAQI</sequence>
<keyword evidence="5" id="KW-0067">ATP-binding</keyword>
<keyword evidence="2" id="KW-0963">Cytoplasm</keyword>
<feature type="compositionally biased region" description="Low complexity" evidence="7">
    <location>
        <begin position="19"/>
        <end position="56"/>
    </location>
</feature>
<dbReference type="PANTHER" id="PTHR12272">
    <property type="entry name" value="DEADENYLATION COMPLEX SUBUNIT PAN3"/>
    <property type="match status" value="1"/>
</dbReference>
<dbReference type="InterPro" id="IPR030844">
    <property type="entry name" value="PAN3"/>
</dbReference>
<evidence type="ECO:0000313" key="10">
    <source>
        <dbReference type="Proteomes" id="UP001362899"/>
    </source>
</evidence>
<dbReference type="InterPro" id="IPR041332">
    <property type="entry name" value="Pan3_CK"/>
</dbReference>
<dbReference type="Gene3D" id="1.10.510.10">
    <property type="entry name" value="Transferase(Phosphotransferase) domain 1"/>
    <property type="match status" value="1"/>
</dbReference>
<evidence type="ECO:0000256" key="6">
    <source>
        <dbReference type="ARBA" id="ARBA00023054"/>
    </source>
</evidence>
<protein>
    <submittedName>
        <fullName evidence="9">Pan3 protein</fullName>
    </submittedName>
</protein>
<keyword evidence="3" id="KW-0507">mRNA processing</keyword>
<dbReference type="PANTHER" id="PTHR12272:SF11">
    <property type="entry name" value="PAN2-PAN3 DEADENYLATION COMPLEX SUBUNIT PAN3"/>
    <property type="match status" value="1"/>
</dbReference>
<feature type="compositionally biased region" description="Polar residues" evidence="7">
    <location>
        <begin position="139"/>
        <end position="154"/>
    </location>
</feature>
<keyword evidence="4" id="KW-0547">Nucleotide-binding</keyword>
<dbReference type="Gene3D" id="1.20.5.5160">
    <property type="match status" value="1"/>
</dbReference>
<name>A0AAV5RLU9_STABA</name>
<accession>A0AAV5RLU9</accession>
<dbReference type="SUPFAM" id="SSF56112">
    <property type="entry name" value="Protein kinase-like (PK-like)"/>
    <property type="match status" value="1"/>
</dbReference>